<dbReference type="AlphaFoldDB" id="A0A4R3MNG9"/>
<keyword evidence="1" id="KW-0812">Transmembrane</keyword>
<dbReference type="NCBIfam" id="TIGR02226">
    <property type="entry name" value="two_anch"/>
    <property type="match status" value="1"/>
</dbReference>
<dbReference type="InterPro" id="IPR025297">
    <property type="entry name" value="DUF4159"/>
</dbReference>
<name>A0A4R3MNG9_9HYPH</name>
<feature type="transmembrane region" description="Helical" evidence="1">
    <location>
        <begin position="6"/>
        <end position="27"/>
    </location>
</feature>
<dbReference type="PANTHER" id="PTHR37464:SF1">
    <property type="entry name" value="BLL2463 PROTEIN"/>
    <property type="match status" value="1"/>
</dbReference>
<proteinExistence type="predicted"/>
<dbReference type="InterPro" id="IPR011933">
    <property type="entry name" value="Double_TM_dom"/>
</dbReference>
<dbReference type="CDD" id="cd03143">
    <property type="entry name" value="A4_beta-galactosidase_middle_domain"/>
    <property type="match status" value="1"/>
</dbReference>
<feature type="transmembrane region" description="Helical" evidence="1">
    <location>
        <begin position="60"/>
        <end position="78"/>
    </location>
</feature>
<dbReference type="RefSeq" id="WP_132804966.1">
    <property type="nucleotide sequence ID" value="NZ_SMAK01000001.1"/>
</dbReference>
<feature type="transmembrane region" description="Helical" evidence="1">
    <location>
        <begin position="625"/>
        <end position="646"/>
    </location>
</feature>
<feature type="domain" description="Aerotolerance regulator N-terminal" evidence="2">
    <location>
        <begin position="7"/>
        <end position="80"/>
    </location>
</feature>
<dbReference type="Proteomes" id="UP000295678">
    <property type="component" value="Unassembled WGS sequence"/>
</dbReference>
<organism evidence="4 5">
    <name type="scientific">Tepidamorphus gemmatus</name>
    <dbReference type="NCBI Taxonomy" id="747076"/>
    <lineage>
        <taxon>Bacteria</taxon>
        <taxon>Pseudomonadati</taxon>
        <taxon>Pseudomonadota</taxon>
        <taxon>Alphaproteobacteria</taxon>
        <taxon>Hyphomicrobiales</taxon>
        <taxon>Tepidamorphaceae</taxon>
        <taxon>Tepidamorphus</taxon>
    </lineage>
</organism>
<dbReference type="InterPro" id="IPR024163">
    <property type="entry name" value="Aerotolerance_reg_N"/>
</dbReference>
<dbReference type="Pfam" id="PF07584">
    <property type="entry name" value="BatA"/>
    <property type="match status" value="1"/>
</dbReference>
<sequence>MSGLPLAFIQPWLLLALVLLPAIWLLLRFTPPRPTRIAFPPTRILLEIEQQEDSRAKTPWWLVLLRMLIAALVILALARPVLNPQVVTTGGSGPVLVVIDNGWGSAPHWERMARAAEEVLTETAWAGRTALIVATATDTAPSPPADAADVRRRLAGIAPVPHAPARMALAPAIAEAVARYDVGEIVWLSDGLAYADGAGFAAALSETGIADVEVVVPEASSLPLALAPAANETAGLKATILRPTTAAPPFGVLRARDLKGRVIGETPFTFEASANRAETVIDLPAELRNEIGRLEIADQRTAGAVQLLDDRWRRRVVGLISGESRERAQPLLSPLYYITRALAPFADLREPPDTNLAVALDRLLAENVSTLVLADIGTLVGDATGRLEKWINDGGVLIRFAGPRLAGAEDDVLVPVNLRSGDRSLGGTLSWSEPQPIAAFPATSPFAGLEVPSDVRVTRQVLAEPSIDLAEKTWANLEDGTPLVTSERRGDGWIVLFHVTADAAWSNLPLTGVFVEMLRRIVELSNTTSAEGSSRGVPGGVLRPLRALDATGMLGSPPPQARPIPAEAFETTRPGREHPPGLYGEPDAFRAINVLDETTTHTALETTGLATVFYPDAEPRTLGPWLLAAAVILLIVDGIIVLAMTGRGFRLRPAARGAAGLAVALALVGTSADRAAAQDDLDPADRLALEATLDTRLAYVLTGNRDIDETSRAGLEGLTRILAERTALEPAAPLGVDITRDELAFFPMLYWPIDPAAEPPGNEVLARIDAYMKQGGTILFDTRDELEARPGLDGASAGPGMLRLRTLLRGLDIPELEPVPADHVLTKAFYLLQDFPGRWQGGTLWVEASLRDPDEVARPARNADGVSSIIITSNDLAGAWALDEDRRPLFPVAPGGEMQREMAFRSGVNIVMYTLTGNYKADQVHVPALLERLGQ</sequence>
<feature type="domain" description="DUF4159" evidence="3">
    <location>
        <begin position="696"/>
        <end position="915"/>
    </location>
</feature>
<evidence type="ECO:0000259" key="2">
    <source>
        <dbReference type="Pfam" id="PF07584"/>
    </source>
</evidence>
<keyword evidence="5" id="KW-1185">Reference proteome</keyword>
<dbReference type="Pfam" id="PF13709">
    <property type="entry name" value="DUF4159"/>
    <property type="match status" value="1"/>
</dbReference>
<dbReference type="OrthoDB" id="9773014at2"/>
<comment type="caution">
    <text evidence="4">The sequence shown here is derived from an EMBL/GenBank/DDBJ whole genome shotgun (WGS) entry which is preliminary data.</text>
</comment>
<keyword evidence="1" id="KW-1133">Transmembrane helix</keyword>
<evidence type="ECO:0000256" key="1">
    <source>
        <dbReference type="SAM" id="Phobius"/>
    </source>
</evidence>
<dbReference type="Gene3D" id="3.40.50.12140">
    <property type="entry name" value="Domain of unknown function DUF4159"/>
    <property type="match status" value="1"/>
</dbReference>
<accession>A0A4R3MNG9</accession>
<evidence type="ECO:0000313" key="4">
    <source>
        <dbReference type="EMBL" id="TCT13596.1"/>
    </source>
</evidence>
<dbReference type="EMBL" id="SMAK01000001">
    <property type="protein sequence ID" value="TCT13596.1"/>
    <property type="molecule type" value="Genomic_DNA"/>
</dbReference>
<keyword evidence="1" id="KW-0472">Membrane</keyword>
<evidence type="ECO:0000313" key="5">
    <source>
        <dbReference type="Proteomes" id="UP000295678"/>
    </source>
</evidence>
<dbReference type="PANTHER" id="PTHR37464">
    <property type="entry name" value="BLL2463 PROTEIN"/>
    <property type="match status" value="1"/>
</dbReference>
<gene>
    <name evidence="4" type="ORF">EDC22_101466</name>
</gene>
<reference evidence="4 5" key="1">
    <citation type="submission" date="2019-03" db="EMBL/GenBank/DDBJ databases">
        <title>Genomic Encyclopedia of Type Strains, Phase IV (KMG-IV): sequencing the most valuable type-strain genomes for metagenomic binning, comparative biology and taxonomic classification.</title>
        <authorList>
            <person name="Goeker M."/>
        </authorList>
    </citation>
    <scope>NUCLEOTIDE SEQUENCE [LARGE SCALE GENOMIC DNA]</scope>
    <source>
        <strain evidence="4 5">DSM 19345</strain>
    </source>
</reference>
<protein>
    <submittedName>
        <fullName evidence="4">Putative membrane protein (TIGR02226 family)</fullName>
    </submittedName>
</protein>
<evidence type="ECO:0000259" key="3">
    <source>
        <dbReference type="Pfam" id="PF13709"/>
    </source>
</evidence>